<evidence type="ECO:0000313" key="3">
    <source>
        <dbReference type="EMBL" id="KZU94692.1"/>
    </source>
</evidence>
<dbReference type="KEGG" id="lpb:SH83_09440"/>
<evidence type="ECO:0000313" key="7">
    <source>
        <dbReference type="Proteomes" id="UP000076872"/>
    </source>
</evidence>
<proteinExistence type="predicted"/>
<dbReference type="SMR" id="A0A0G9GM14"/>
<evidence type="ECO:0000313" key="11">
    <source>
        <dbReference type="Proteomes" id="UP000595466"/>
    </source>
</evidence>
<evidence type="ECO:0000313" key="9">
    <source>
        <dbReference type="Proteomes" id="UP000076989"/>
    </source>
</evidence>
<sequence>MSGKIAATFGTRKILTMIQQQNADRDLLLMQANATEDRYMLLDLTGEKTVFSSPVTYDVLLSKGSADWHGMTSFIFIDLPEEEQKVFKSKFSSFRHDYNKPDGLKHFWILRESKNNSAFVIVTNWHSDSEYAVWLRSASFKPFAKYITSDYGYHESRYSFVRSLKS</sequence>
<name>A0A0G9GM14_LACPN</name>
<reference evidence="5 10" key="2">
    <citation type="submission" date="2016-08" db="EMBL/GenBank/DDBJ databases">
        <title>Genome sequencing of Lactobacillus plantarum JSA22, isolated from fermented soybean paste.</title>
        <authorList>
            <person name="Choi H.S."/>
        </authorList>
    </citation>
    <scope>NUCLEOTIDE SEQUENCE [LARGE SCALE GENOMIC DNA]</scope>
    <source>
        <strain evidence="5 10">JSA22</strain>
    </source>
</reference>
<dbReference type="Proteomes" id="UP000595466">
    <property type="component" value="Chromosome"/>
</dbReference>
<evidence type="ECO:0000313" key="4">
    <source>
        <dbReference type="EMBL" id="KZV06042.1"/>
    </source>
</evidence>
<dbReference type="OMA" id="QTSNDYY"/>
<dbReference type="EMBL" id="LUXM01000029">
    <property type="protein sequence ID" value="KZU94692.1"/>
    <property type="molecule type" value="Genomic_DNA"/>
</dbReference>
<dbReference type="Pfam" id="PF03992">
    <property type="entry name" value="ABM"/>
    <property type="match status" value="1"/>
</dbReference>
<evidence type="ECO:0000313" key="8">
    <source>
        <dbReference type="Proteomes" id="UP000076882"/>
    </source>
</evidence>
<reference evidence="7 8" key="1">
    <citation type="submission" date="2016-03" db="EMBL/GenBank/DDBJ databases">
        <title>Comparative genomics of 54 Lactobacillus plantarum strains reveals genomic uncoupling from niche constraints.</title>
        <authorList>
            <person name="Martino M.E."/>
        </authorList>
    </citation>
    <scope>NUCLEOTIDE SEQUENCE [LARGE SCALE GENOMIC DNA]</scope>
    <source>
        <strain evidence="3 8">19.1</strain>
        <strain evidence="4 7">NAB2</strain>
        <strain evidence="2 9">Nizo2260</strain>
    </source>
</reference>
<reference evidence="6 11" key="3">
    <citation type="submission" date="2020-12" db="EMBL/GenBank/DDBJ databases">
        <title>Whole genome sequencing of Lactobacillus plantarum PC518.</title>
        <authorList>
            <person name="Guo Q."/>
        </authorList>
    </citation>
    <scope>NUCLEOTIDE SEQUENCE [LARGE SCALE GENOMIC DNA]</scope>
    <source>
        <strain evidence="6 11">PC518</strain>
    </source>
</reference>
<dbReference type="Proteomes" id="UP000094892">
    <property type="component" value="Unassembled WGS sequence"/>
</dbReference>
<dbReference type="SUPFAM" id="SSF54909">
    <property type="entry name" value="Dimeric alpha+beta barrel"/>
    <property type="match status" value="1"/>
</dbReference>
<accession>A0A0G9GM14</accession>
<evidence type="ECO:0000313" key="6">
    <source>
        <dbReference type="EMBL" id="QQM62065.1"/>
    </source>
</evidence>
<evidence type="ECO:0000259" key="1">
    <source>
        <dbReference type="PROSITE" id="PS51725"/>
    </source>
</evidence>
<dbReference type="EMBL" id="CP066817">
    <property type="protein sequence ID" value="QQM62065.1"/>
    <property type="molecule type" value="Genomic_DNA"/>
</dbReference>
<dbReference type="EMBL" id="LUXO01000008">
    <property type="protein sequence ID" value="KZV06042.1"/>
    <property type="molecule type" value="Genomic_DNA"/>
</dbReference>
<dbReference type="InterPro" id="IPR007138">
    <property type="entry name" value="ABM_dom"/>
</dbReference>
<evidence type="ECO:0000313" key="2">
    <source>
        <dbReference type="EMBL" id="KZU02442.1"/>
    </source>
</evidence>
<gene>
    <name evidence="6" type="ORF">JH395_05920</name>
    <name evidence="3" type="ORF">Lp19_1840</name>
    <name evidence="5" type="ORF">LPJSA22_02046</name>
    <name evidence="4" type="ORF">NAB2_0311</name>
    <name evidence="2" type="ORF">Nizo2260_2083</name>
</gene>
<dbReference type="EMBL" id="LUWI01000029">
    <property type="protein sequence ID" value="KZU02442.1"/>
    <property type="molecule type" value="Genomic_DNA"/>
</dbReference>
<organism evidence="5 10">
    <name type="scientific">Lactiplantibacillus plantarum</name>
    <name type="common">Lactobacillus plantarum</name>
    <dbReference type="NCBI Taxonomy" id="1590"/>
    <lineage>
        <taxon>Bacteria</taxon>
        <taxon>Bacillati</taxon>
        <taxon>Bacillota</taxon>
        <taxon>Bacilli</taxon>
        <taxon>Lactobacillales</taxon>
        <taxon>Lactobacillaceae</taxon>
        <taxon>Lactiplantibacillus</taxon>
    </lineage>
</organism>
<dbReference type="PATRIC" id="fig|1590.142.peg.2035"/>
<evidence type="ECO:0000313" key="10">
    <source>
        <dbReference type="Proteomes" id="UP000094892"/>
    </source>
</evidence>
<dbReference type="PROSITE" id="PS51725">
    <property type="entry name" value="ABM"/>
    <property type="match status" value="1"/>
</dbReference>
<dbReference type="Gene3D" id="3.30.70.100">
    <property type="match status" value="1"/>
</dbReference>
<dbReference type="Proteomes" id="UP000076872">
    <property type="component" value="Unassembled WGS sequence"/>
</dbReference>
<dbReference type="Proteomes" id="UP000076882">
    <property type="component" value="Unassembled WGS sequence"/>
</dbReference>
<dbReference type="Proteomes" id="UP000076989">
    <property type="component" value="Unassembled WGS sequence"/>
</dbReference>
<dbReference type="InterPro" id="IPR011008">
    <property type="entry name" value="Dimeric_a/b-barrel"/>
</dbReference>
<protein>
    <recommendedName>
        <fullName evidence="1">ABM domain-containing protein</fullName>
    </recommendedName>
</protein>
<evidence type="ECO:0000313" key="5">
    <source>
        <dbReference type="EMBL" id="ODO62066.1"/>
    </source>
</evidence>
<dbReference type="AlphaFoldDB" id="A0A0G9GM14"/>
<dbReference type="EMBL" id="MCOL01000001">
    <property type="protein sequence ID" value="ODO62066.1"/>
    <property type="molecule type" value="Genomic_DNA"/>
</dbReference>
<dbReference type="GeneID" id="77215600"/>
<feature type="domain" description="ABM" evidence="1">
    <location>
        <begin position="71"/>
        <end position="161"/>
    </location>
</feature>
<dbReference type="RefSeq" id="WP_003640886.1">
    <property type="nucleotide sequence ID" value="NZ_AP018405.1"/>
</dbReference>